<dbReference type="OrthoDB" id="37622at2"/>
<sequence length="108" mass="11837">MTQPVFIYATFPDTASARKTGRMLVENRLAACVNILDGMVSVYRWDGEIAEDDEVVMIVKTRSDRVAAVTSAITDEHPYDEPAVVALPIVGGSDSFCRWIVEESNAQG</sequence>
<dbReference type="Gene3D" id="3.30.70.120">
    <property type="match status" value="1"/>
</dbReference>
<dbReference type="GO" id="GO:0005507">
    <property type="term" value="F:copper ion binding"/>
    <property type="evidence" value="ECO:0007669"/>
    <property type="project" value="TreeGrafter"/>
</dbReference>
<comment type="caution">
    <text evidence="2">The sequence shown here is derived from an EMBL/GenBank/DDBJ whole genome shotgun (WGS) entry which is preliminary data.</text>
</comment>
<dbReference type="InterPro" id="IPR011322">
    <property type="entry name" value="N-reg_PII-like_a/b"/>
</dbReference>
<dbReference type="RefSeq" id="WP_111433776.1">
    <property type="nucleotide sequence ID" value="NZ_JACIGG010000002.1"/>
</dbReference>
<comment type="similarity">
    <text evidence="1">Belongs to the CutA family.</text>
</comment>
<organism evidence="2 3">
    <name type="scientific">Rhodobium orientis</name>
    <dbReference type="NCBI Taxonomy" id="34017"/>
    <lineage>
        <taxon>Bacteria</taxon>
        <taxon>Pseudomonadati</taxon>
        <taxon>Pseudomonadota</taxon>
        <taxon>Alphaproteobacteria</taxon>
        <taxon>Hyphomicrobiales</taxon>
        <taxon>Rhodobiaceae</taxon>
        <taxon>Rhodobium</taxon>
    </lineage>
</organism>
<dbReference type="InterPro" id="IPR015867">
    <property type="entry name" value="N-reg_PII/ATP_PRibTrfase_C"/>
</dbReference>
<dbReference type="PANTHER" id="PTHR23419:SF8">
    <property type="entry name" value="FI09726P"/>
    <property type="match status" value="1"/>
</dbReference>
<dbReference type="AlphaFoldDB" id="A0A327JRS3"/>
<gene>
    <name evidence="2" type="ORF">CH339_07200</name>
</gene>
<evidence type="ECO:0000313" key="3">
    <source>
        <dbReference type="Proteomes" id="UP000249299"/>
    </source>
</evidence>
<keyword evidence="3" id="KW-1185">Reference proteome</keyword>
<reference evidence="2 3" key="1">
    <citation type="submission" date="2017-07" db="EMBL/GenBank/DDBJ databases">
        <title>Draft Genome Sequences of Select Purple Nonsulfur Bacteria.</title>
        <authorList>
            <person name="Lasarre B."/>
            <person name="Mckinlay J.B."/>
        </authorList>
    </citation>
    <scope>NUCLEOTIDE SEQUENCE [LARGE SCALE GENOMIC DNA]</scope>
    <source>
        <strain evidence="2 3">DSM 11290</strain>
    </source>
</reference>
<dbReference type="GO" id="GO:0010038">
    <property type="term" value="P:response to metal ion"/>
    <property type="evidence" value="ECO:0007669"/>
    <property type="project" value="InterPro"/>
</dbReference>
<dbReference type="PANTHER" id="PTHR23419">
    <property type="entry name" value="DIVALENT CATION TOLERANCE CUTA-RELATED"/>
    <property type="match status" value="1"/>
</dbReference>
<dbReference type="Proteomes" id="UP000249299">
    <property type="component" value="Unassembled WGS sequence"/>
</dbReference>
<evidence type="ECO:0000256" key="1">
    <source>
        <dbReference type="ARBA" id="ARBA00010169"/>
    </source>
</evidence>
<dbReference type="EMBL" id="NPEV01000011">
    <property type="protein sequence ID" value="RAI28236.1"/>
    <property type="molecule type" value="Genomic_DNA"/>
</dbReference>
<dbReference type="InterPro" id="IPR004323">
    <property type="entry name" value="Ion_tolerance_CutA"/>
</dbReference>
<name>A0A327JRS3_9HYPH</name>
<dbReference type="SUPFAM" id="SSF54913">
    <property type="entry name" value="GlnB-like"/>
    <property type="match status" value="1"/>
</dbReference>
<proteinExistence type="inferred from homology"/>
<accession>A0A327JRS3</accession>
<protein>
    <submittedName>
        <fullName evidence="2">Divalent-cation tolerance protein CutA</fullName>
    </submittedName>
</protein>
<evidence type="ECO:0000313" key="2">
    <source>
        <dbReference type="EMBL" id="RAI28236.1"/>
    </source>
</evidence>
<dbReference type="Pfam" id="PF03091">
    <property type="entry name" value="CutA1"/>
    <property type="match status" value="1"/>
</dbReference>